<dbReference type="AlphaFoldDB" id="A0A348HGY7"/>
<dbReference type="EMBL" id="AP018933">
    <property type="protein sequence ID" value="BBG30889.1"/>
    <property type="molecule type" value="Genomic_DNA"/>
</dbReference>
<gene>
    <name evidence="3" type="ORF">ZBT109_2152</name>
</gene>
<dbReference type="PANTHER" id="PTHR13947">
    <property type="entry name" value="GNAT FAMILY N-ACETYLTRANSFERASE"/>
    <property type="match status" value="1"/>
</dbReference>
<evidence type="ECO:0000259" key="2">
    <source>
        <dbReference type="PROSITE" id="PS51186"/>
    </source>
</evidence>
<dbReference type="OrthoDB" id="9813917at2"/>
<keyword evidence="1 3" id="KW-0808">Transferase</keyword>
<evidence type="ECO:0000313" key="4">
    <source>
        <dbReference type="Proteomes" id="UP000267342"/>
    </source>
</evidence>
<sequence length="169" mass="18522">MCLNVLSTPAVTITSCSSIGVAEACLLLLADPEWDQIAHYLNDSHCLVIKEKDESVGIVAVMAVRPGVMELMNVAVRPDRQGRGYGRQLVTAAQAYAQQQGAVSVEVGTGDSSLGALALYQRCGFTIKTIDKDYFLRHYSAPIYEENRQCRSRITLSWVARGYQHGLGR</sequence>
<keyword evidence="4" id="KW-1185">Reference proteome</keyword>
<dbReference type="GO" id="GO:0008080">
    <property type="term" value="F:N-acetyltransferase activity"/>
    <property type="evidence" value="ECO:0007669"/>
    <property type="project" value="InterPro"/>
</dbReference>
<dbReference type="STRING" id="1123510.GCA_000620025_00742"/>
<dbReference type="InterPro" id="IPR000182">
    <property type="entry name" value="GNAT_dom"/>
</dbReference>
<dbReference type="PROSITE" id="PS51186">
    <property type="entry name" value="GNAT"/>
    <property type="match status" value="1"/>
</dbReference>
<dbReference type="Pfam" id="PF00583">
    <property type="entry name" value="Acetyltransf_1"/>
    <property type="match status" value="1"/>
</dbReference>
<feature type="domain" description="N-acetyltransferase" evidence="2">
    <location>
        <begin position="11"/>
        <end position="146"/>
    </location>
</feature>
<name>A0A348HGY7_9GAMM</name>
<dbReference type="Proteomes" id="UP000267342">
    <property type="component" value="Chromosome"/>
</dbReference>
<reference evidence="3 4" key="1">
    <citation type="submission" date="2018-09" db="EMBL/GenBank/DDBJ databases">
        <title>Zymobacter palmae IAM14233 (=T109) whole genome analysis.</title>
        <authorList>
            <person name="Yanase H."/>
        </authorList>
    </citation>
    <scope>NUCLEOTIDE SEQUENCE [LARGE SCALE GENOMIC DNA]</scope>
    <source>
        <strain evidence="3 4">IAM14233</strain>
    </source>
</reference>
<evidence type="ECO:0000313" key="3">
    <source>
        <dbReference type="EMBL" id="BBG30889.1"/>
    </source>
</evidence>
<accession>A0A348HGY7</accession>
<dbReference type="Gene3D" id="3.40.630.30">
    <property type="match status" value="1"/>
</dbReference>
<organism evidence="3 4">
    <name type="scientific">Zymobacter palmae</name>
    <dbReference type="NCBI Taxonomy" id="33074"/>
    <lineage>
        <taxon>Bacteria</taxon>
        <taxon>Pseudomonadati</taxon>
        <taxon>Pseudomonadota</taxon>
        <taxon>Gammaproteobacteria</taxon>
        <taxon>Oceanospirillales</taxon>
        <taxon>Halomonadaceae</taxon>
        <taxon>Zymobacter group</taxon>
        <taxon>Zymobacter</taxon>
    </lineage>
</organism>
<evidence type="ECO:0000256" key="1">
    <source>
        <dbReference type="ARBA" id="ARBA00022679"/>
    </source>
</evidence>
<dbReference type="SUPFAM" id="SSF55729">
    <property type="entry name" value="Acyl-CoA N-acyltransferases (Nat)"/>
    <property type="match status" value="1"/>
</dbReference>
<dbReference type="PANTHER" id="PTHR13947:SF37">
    <property type="entry name" value="LD18367P"/>
    <property type="match status" value="1"/>
</dbReference>
<dbReference type="InterPro" id="IPR050769">
    <property type="entry name" value="NAT_camello-type"/>
</dbReference>
<proteinExistence type="predicted"/>
<dbReference type="CDD" id="cd04301">
    <property type="entry name" value="NAT_SF"/>
    <property type="match status" value="1"/>
</dbReference>
<dbReference type="KEGG" id="zpl:ZBT109_2152"/>
<protein>
    <submittedName>
        <fullName evidence="3">Histone acetyltransferase HPA2</fullName>
    </submittedName>
</protein>
<dbReference type="RefSeq" id="WP_084261887.1">
    <property type="nucleotide sequence ID" value="NZ_AP018933.1"/>
</dbReference>
<dbReference type="InterPro" id="IPR016181">
    <property type="entry name" value="Acyl_CoA_acyltransferase"/>
</dbReference>